<dbReference type="EMBL" id="CTRP01000002">
    <property type="protein sequence ID" value="CQR70157.1"/>
    <property type="molecule type" value="Genomic_DNA"/>
</dbReference>
<dbReference type="InterPro" id="IPR050366">
    <property type="entry name" value="BP-dependent_transpt_permease"/>
</dbReference>
<evidence type="ECO:0000256" key="5">
    <source>
        <dbReference type="ARBA" id="ARBA00022989"/>
    </source>
</evidence>
<feature type="transmembrane region" description="Helical" evidence="7">
    <location>
        <begin position="108"/>
        <end position="129"/>
    </location>
</feature>
<gene>
    <name evidence="9" type="ORF">SpAn4DRAFT_4669</name>
</gene>
<sequence>MTGFWNVLNNKQAVFGMTMVAAIIICAVFAPLLAPNDPMKVDIAKRFVKASAEFPLGTDQLGRCILSRLLFGARYSLGIAGTILLFTSMISIITGMLAAYYGGIPDRIFLGICDLLMAFPTLVFVLVLVSVLGLGLVNLMFSMVFANWVWYARIVRSHVLMERNKNYVMAAKAAGSSDSVIMIKHILPNIAPALIVFFSLGVAHNVLMVSGFSFLGLGVEAELPEWGSMLSNAKNMIYTQPHLMFYPGMCIFFTVCSFNILGEALRDIVSPDA</sequence>
<dbReference type="Pfam" id="PF00528">
    <property type="entry name" value="BPD_transp_1"/>
    <property type="match status" value="1"/>
</dbReference>
<dbReference type="PANTHER" id="PTHR43386">
    <property type="entry name" value="OLIGOPEPTIDE TRANSPORT SYSTEM PERMEASE PROTEIN APPC"/>
    <property type="match status" value="1"/>
</dbReference>
<keyword evidence="6 7" id="KW-0472">Membrane</keyword>
<dbReference type="PROSITE" id="PS50928">
    <property type="entry name" value="ABC_TM1"/>
    <property type="match status" value="1"/>
</dbReference>
<organism evidence="9 10">
    <name type="scientific">Sporomusa ovata</name>
    <dbReference type="NCBI Taxonomy" id="2378"/>
    <lineage>
        <taxon>Bacteria</taxon>
        <taxon>Bacillati</taxon>
        <taxon>Bacillota</taxon>
        <taxon>Negativicutes</taxon>
        <taxon>Selenomonadales</taxon>
        <taxon>Sporomusaceae</taxon>
        <taxon>Sporomusa</taxon>
    </lineage>
</organism>
<evidence type="ECO:0000313" key="10">
    <source>
        <dbReference type="Proteomes" id="UP000049855"/>
    </source>
</evidence>
<evidence type="ECO:0000256" key="3">
    <source>
        <dbReference type="ARBA" id="ARBA00022475"/>
    </source>
</evidence>
<feature type="domain" description="ABC transmembrane type-1" evidence="8">
    <location>
        <begin position="73"/>
        <end position="262"/>
    </location>
</feature>
<keyword evidence="10" id="KW-1185">Reference proteome</keyword>
<comment type="similarity">
    <text evidence="7">Belongs to the binding-protein-dependent transport system permease family.</text>
</comment>
<feature type="transmembrane region" description="Helical" evidence="7">
    <location>
        <begin position="135"/>
        <end position="155"/>
    </location>
</feature>
<protein>
    <submittedName>
        <fullName evidence="9">Dipeptide transport system permease protein DppC (TC 3.A.1.5.2)</fullName>
    </submittedName>
</protein>
<dbReference type="CDD" id="cd06261">
    <property type="entry name" value="TM_PBP2"/>
    <property type="match status" value="1"/>
</dbReference>
<evidence type="ECO:0000256" key="2">
    <source>
        <dbReference type="ARBA" id="ARBA00022448"/>
    </source>
</evidence>
<dbReference type="AlphaFoldDB" id="A0A0U1KRZ2"/>
<dbReference type="InterPro" id="IPR025966">
    <property type="entry name" value="OppC_N"/>
</dbReference>
<feature type="transmembrane region" description="Helical" evidence="7">
    <location>
        <begin position="75"/>
        <end position="101"/>
    </location>
</feature>
<keyword evidence="4 7" id="KW-0812">Transmembrane</keyword>
<evidence type="ECO:0000256" key="1">
    <source>
        <dbReference type="ARBA" id="ARBA00004651"/>
    </source>
</evidence>
<dbReference type="Proteomes" id="UP000049855">
    <property type="component" value="Unassembled WGS sequence"/>
</dbReference>
<keyword evidence="2 7" id="KW-0813">Transport</keyword>
<comment type="subcellular location">
    <subcellularLocation>
        <location evidence="1 7">Cell membrane</location>
        <topology evidence="1 7">Multi-pass membrane protein</topology>
    </subcellularLocation>
</comment>
<dbReference type="Pfam" id="PF12911">
    <property type="entry name" value="OppC_N"/>
    <property type="match status" value="1"/>
</dbReference>
<feature type="transmembrane region" description="Helical" evidence="7">
    <location>
        <begin position="243"/>
        <end position="261"/>
    </location>
</feature>
<evidence type="ECO:0000256" key="7">
    <source>
        <dbReference type="RuleBase" id="RU363032"/>
    </source>
</evidence>
<keyword evidence="5 7" id="KW-1133">Transmembrane helix</keyword>
<evidence type="ECO:0000259" key="8">
    <source>
        <dbReference type="PROSITE" id="PS50928"/>
    </source>
</evidence>
<reference evidence="10" key="1">
    <citation type="submission" date="2015-03" db="EMBL/GenBank/DDBJ databases">
        <authorList>
            <person name="Nijsse Bart"/>
        </authorList>
    </citation>
    <scope>NUCLEOTIDE SEQUENCE [LARGE SCALE GENOMIC DNA]</scope>
</reference>
<proteinExistence type="inferred from homology"/>
<evidence type="ECO:0000313" key="9">
    <source>
        <dbReference type="EMBL" id="CQR70157.1"/>
    </source>
</evidence>
<dbReference type="RefSeq" id="WP_021170783.1">
    <property type="nucleotide sequence ID" value="NZ_CTRP01000002.1"/>
</dbReference>
<evidence type="ECO:0000256" key="6">
    <source>
        <dbReference type="ARBA" id="ARBA00023136"/>
    </source>
</evidence>
<dbReference type="InterPro" id="IPR000515">
    <property type="entry name" value="MetI-like"/>
</dbReference>
<evidence type="ECO:0000256" key="4">
    <source>
        <dbReference type="ARBA" id="ARBA00022692"/>
    </source>
</evidence>
<dbReference type="GO" id="GO:0055085">
    <property type="term" value="P:transmembrane transport"/>
    <property type="evidence" value="ECO:0007669"/>
    <property type="project" value="InterPro"/>
</dbReference>
<feature type="transmembrane region" description="Helical" evidence="7">
    <location>
        <begin position="12"/>
        <end position="34"/>
    </location>
</feature>
<dbReference type="PANTHER" id="PTHR43386:SF1">
    <property type="entry name" value="D,D-DIPEPTIDE TRANSPORT SYSTEM PERMEASE PROTEIN DDPC-RELATED"/>
    <property type="match status" value="1"/>
</dbReference>
<dbReference type="Gene3D" id="1.10.3720.10">
    <property type="entry name" value="MetI-like"/>
    <property type="match status" value="1"/>
</dbReference>
<name>A0A0U1KRZ2_9FIRM</name>
<dbReference type="SUPFAM" id="SSF161098">
    <property type="entry name" value="MetI-like"/>
    <property type="match status" value="1"/>
</dbReference>
<accession>A0A0U1KRZ2</accession>
<dbReference type="InterPro" id="IPR035906">
    <property type="entry name" value="MetI-like_sf"/>
</dbReference>
<keyword evidence="3" id="KW-1003">Cell membrane</keyword>
<feature type="transmembrane region" description="Helical" evidence="7">
    <location>
        <begin position="194"/>
        <end position="219"/>
    </location>
</feature>
<dbReference type="GO" id="GO:0005886">
    <property type="term" value="C:plasma membrane"/>
    <property type="evidence" value="ECO:0007669"/>
    <property type="project" value="UniProtKB-SubCell"/>
</dbReference>